<organism evidence="3 4">
    <name type="scientific">Polyangium jinanense</name>
    <dbReference type="NCBI Taxonomy" id="2829994"/>
    <lineage>
        <taxon>Bacteria</taxon>
        <taxon>Pseudomonadati</taxon>
        <taxon>Myxococcota</taxon>
        <taxon>Polyangia</taxon>
        <taxon>Polyangiales</taxon>
        <taxon>Polyangiaceae</taxon>
        <taxon>Polyangium</taxon>
    </lineage>
</organism>
<keyword evidence="1" id="KW-0732">Signal</keyword>
<name>A0A9X3XGS6_9BACT</name>
<dbReference type="InterPro" id="IPR003645">
    <property type="entry name" value="Fol_N"/>
</dbReference>
<evidence type="ECO:0000259" key="2">
    <source>
        <dbReference type="SMART" id="SM00274"/>
    </source>
</evidence>
<accession>A0A9X3XGS6</accession>
<feature type="domain" description="Follistatin-like" evidence="2">
    <location>
        <begin position="387"/>
        <end position="405"/>
    </location>
</feature>
<gene>
    <name evidence="3" type="ORF">KEG57_50575</name>
</gene>
<dbReference type="Proteomes" id="UP001151081">
    <property type="component" value="Unassembled WGS sequence"/>
</dbReference>
<evidence type="ECO:0000313" key="3">
    <source>
        <dbReference type="EMBL" id="MDC3988813.1"/>
    </source>
</evidence>
<dbReference type="EMBL" id="JAGTJJ010000084">
    <property type="protein sequence ID" value="MDC3988813.1"/>
    <property type="molecule type" value="Genomic_DNA"/>
</dbReference>
<dbReference type="AlphaFoldDB" id="A0A9X3XGS6"/>
<reference evidence="3 4" key="1">
    <citation type="submission" date="2021-04" db="EMBL/GenBank/DDBJ databases">
        <title>Genome analysis of Polyangium sp.</title>
        <authorList>
            <person name="Li Y."/>
            <person name="Wang J."/>
        </authorList>
    </citation>
    <scope>NUCLEOTIDE SEQUENCE [LARGE SCALE GENOMIC DNA]</scope>
    <source>
        <strain evidence="3 4">SDU14</strain>
    </source>
</reference>
<keyword evidence="4" id="KW-1185">Reference proteome</keyword>
<evidence type="ECO:0000256" key="1">
    <source>
        <dbReference type="SAM" id="SignalP"/>
    </source>
</evidence>
<evidence type="ECO:0000313" key="4">
    <source>
        <dbReference type="Proteomes" id="UP001151081"/>
    </source>
</evidence>
<dbReference type="RefSeq" id="WP_272459937.1">
    <property type="nucleotide sequence ID" value="NZ_JAGTJJ010000084.1"/>
</dbReference>
<feature type="domain" description="Follistatin-like" evidence="2">
    <location>
        <begin position="344"/>
        <end position="362"/>
    </location>
</feature>
<feature type="domain" description="Follistatin-like" evidence="2">
    <location>
        <begin position="324"/>
        <end position="342"/>
    </location>
</feature>
<sequence length="518" mass="51771">MRRVPLFASTLALVLASGTAAAVVTEPNGLVVPLDSANAEVQLYTFFQNQNDPVDWKADAHTTPNAFSPLCGFTATFVLNEAGSHFGLAWYNETGQKPQPADLHVLVPANSPVGTMFNGTSIKNDPAYAGGLVGFALVGGETHYSNPAYNNVCSACNPAAPWVTAMIYASKTTANAYYIAFEDGATTASGWNNDGDFNDDVYFLTGITCSGGGQPCDTGKPGVCAAGLTQCTSNGVVCQDLSQPKGENCNGIDDDCNGTVDEGEICPSGYVCDKGTCVQSCKGGEFDCLPDQACNSNGYCVDAACKDVTCEVGKVCIGGTCKGPCDDVTCPFPQVCRVGACVDPCAGVTCESGQVCDGGVCVTRCDCLPCAGGEACETSSGLCIEPTCIGVTCAAGSHCAGGTCVDNCMGATCPTGQVCMAGQCVEAPSSSDASSSSSGIFGSGGEGGAAGSGGMGGAAASGGNSGSGGAGSGNAGSEGSCGCRVVGKDDATGAAWAALGMMGLAAMRRRRRAPQPAK</sequence>
<comment type="caution">
    <text evidence="3">The sequence shown here is derived from an EMBL/GenBank/DDBJ whole genome shotgun (WGS) entry which is preliminary data.</text>
</comment>
<dbReference type="NCBIfam" id="TIGR03901">
    <property type="entry name" value="MYXO-CTERM"/>
    <property type="match status" value="1"/>
</dbReference>
<proteinExistence type="predicted"/>
<feature type="domain" description="Follistatin-like" evidence="2">
    <location>
        <begin position="407"/>
        <end position="430"/>
    </location>
</feature>
<protein>
    <submittedName>
        <fullName evidence="3">MYXO-CTERM sorting domain-containing protein</fullName>
    </submittedName>
</protein>
<feature type="chain" id="PRO_5040975280" evidence="1">
    <location>
        <begin position="23"/>
        <end position="518"/>
    </location>
</feature>
<dbReference type="SMART" id="SM00274">
    <property type="entry name" value="FOLN"/>
    <property type="match status" value="4"/>
</dbReference>
<feature type="signal peptide" evidence="1">
    <location>
        <begin position="1"/>
        <end position="22"/>
    </location>
</feature>
<dbReference type="InterPro" id="IPR024038">
    <property type="entry name" value="MYXO-CTERM"/>
</dbReference>